<evidence type="ECO:0000256" key="4">
    <source>
        <dbReference type="ARBA" id="ARBA00022692"/>
    </source>
</evidence>
<dbReference type="RefSeq" id="WP_264282367.1">
    <property type="nucleotide sequence ID" value="NZ_CP107006.1"/>
</dbReference>
<dbReference type="InterPro" id="IPR039426">
    <property type="entry name" value="TonB-dep_rcpt-like"/>
</dbReference>
<dbReference type="InterPro" id="IPR012910">
    <property type="entry name" value="Plug_dom"/>
</dbReference>
<accession>A0ABY6J479</accession>
<evidence type="ECO:0000256" key="2">
    <source>
        <dbReference type="ARBA" id="ARBA00022448"/>
    </source>
</evidence>
<dbReference type="InterPro" id="IPR023996">
    <property type="entry name" value="TonB-dep_OMP_SusC/RagA"/>
</dbReference>
<dbReference type="InterPro" id="IPR008969">
    <property type="entry name" value="CarboxyPept-like_regulatory"/>
</dbReference>
<comment type="subcellular location">
    <subcellularLocation>
        <location evidence="1 7">Cell outer membrane</location>
        <topology evidence="1 7">Multi-pass membrane protein</topology>
    </subcellularLocation>
</comment>
<dbReference type="SUPFAM" id="SSF49464">
    <property type="entry name" value="Carboxypeptidase regulatory domain-like"/>
    <property type="match status" value="1"/>
</dbReference>
<evidence type="ECO:0000256" key="8">
    <source>
        <dbReference type="SAM" id="SignalP"/>
    </source>
</evidence>
<dbReference type="NCBIfam" id="TIGR04057">
    <property type="entry name" value="SusC_RagA_signa"/>
    <property type="match status" value="1"/>
</dbReference>
<evidence type="ECO:0000256" key="3">
    <source>
        <dbReference type="ARBA" id="ARBA00022452"/>
    </source>
</evidence>
<evidence type="ECO:0000256" key="6">
    <source>
        <dbReference type="ARBA" id="ARBA00023237"/>
    </source>
</evidence>
<organism evidence="10 11">
    <name type="scientific">Chitinophaga horti</name>
    <dbReference type="NCBI Taxonomy" id="2920382"/>
    <lineage>
        <taxon>Bacteria</taxon>
        <taxon>Pseudomonadati</taxon>
        <taxon>Bacteroidota</taxon>
        <taxon>Chitinophagia</taxon>
        <taxon>Chitinophagales</taxon>
        <taxon>Chitinophagaceae</taxon>
        <taxon>Chitinophaga</taxon>
    </lineage>
</organism>
<dbReference type="SUPFAM" id="SSF56935">
    <property type="entry name" value="Porins"/>
    <property type="match status" value="1"/>
</dbReference>
<dbReference type="PROSITE" id="PS52016">
    <property type="entry name" value="TONB_DEPENDENT_REC_3"/>
    <property type="match status" value="1"/>
</dbReference>
<feature type="chain" id="PRO_5047037233" evidence="8">
    <location>
        <begin position="22"/>
        <end position="1077"/>
    </location>
</feature>
<comment type="similarity">
    <text evidence="7">Belongs to the TonB-dependent receptor family.</text>
</comment>
<sequence length="1077" mass="118005">MKHFLLFITGLQLCAHSMASGATAPAHPDVNRAARINYVREDIVVRGRVVDENGDPLIGVSIHPKNSTQGVYSDKDGNYLMVMPANGGVLVFSYIGYLTREETIKETRRLNITLKQDPKALGEVVVTALGIKRDEKALGYAATVVKNEQITNAISGNWLDALSGKVAGLNLIRSNGGPTGSIKVILRGENNLTGENEALIVVDNVVINSGSMKRVAIAGESSYGTGSDNMPADYGSSLNDLNPEDIDNITVLKGPAAAALYGQRAANGALIITTKAGTKGKKGLGITVTSNGSLEEVNRWPDLQYQYGQGLNGDNYYSFGGSEDGASTSGTSSAYGPKFDGQKFYQYDPNTQLRGEERTPWVGHKSDGVNSYFERGNTFTNSVSVDGAGEKTSGRLSFTNVNNNWIMPNTGYGRNSLAFSANTRVNEKFQVSTKLNYTNKRSENLPGSGYGNQSVMYWYIFWQPSTSIDVLRNYWTKDADGRKIKYPFSSFPENPFAIANEFLNKMNRNNIVGNVTATYNFTKELSLMARGSVDLAGEQRSQQRPWDAGTKLPLGSIRQQNIFSSELSMDFLLRYNKQINKDFDFSATLGGSQLKNLYTKDELRADSLKVPGIYKLANAAGPLIAMPDKSRMAFNSLFFLITGGFKNMIYVDITAREDWASTLALPERKGNSAFFYPSVSSSFILSEIFQLPKPISYAKFRLAAASVGSGGQVPYYTSYFYTAPPTFPGGLTNPTLLTNAELEPLRTNSYEAGIEGKLWKNRAGFDVAVYTGSTNNQILSRRIDPASGWPSQVINAGKVRNIGVEVALNGTPVSTKDFKWNTSLVYSANRNRIVSMPDSSVVLRTGPVGGGQIVARVGGSMGDLYGYGYKRAPDGQVVYDPATGFAKLSEGVIHLGNTLPKGKLGWTNDFTYKQFRLNLLFDAQWGAVAHSLMHYKLAEQGKITSTLPGRYNGIVGNGVIEEADGKYRKNDVLATDIDYYYRSHFGVDNAEGSTFRTDFIKFREARFDYTFKPAMLRKIGIQRAQVGIYGRNLAVWSPWPMFDPEFGTISGTDIVQGFEIAQFPSTRTFGFNLTIGL</sequence>
<evidence type="ECO:0000256" key="1">
    <source>
        <dbReference type="ARBA" id="ARBA00004571"/>
    </source>
</evidence>
<dbReference type="Pfam" id="PF07715">
    <property type="entry name" value="Plug"/>
    <property type="match status" value="1"/>
</dbReference>
<dbReference type="InterPro" id="IPR037066">
    <property type="entry name" value="Plug_dom_sf"/>
</dbReference>
<dbReference type="InterPro" id="IPR036942">
    <property type="entry name" value="Beta-barrel_TonB_sf"/>
</dbReference>
<dbReference type="Gene3D" id="2.170.130.10">
    <property type="entry name" value="TonB-dependent receptor, plug domain"/>
    <property type="match status" value="1"/>
</dbReference>
<dbReference type="InterPro" id="IPR023997">
    <property type="entry name" value="TonB-dep_OMP_SusC/RagA_CS"/>
</dbReference>
<dbReference type="Proteomes" id="UP001162741">
    <property type="component" value="Chromosome"/>
</dbReference>
<feature type="signal peptide" evidence="8">
    <location>
        <begin position="1"/>
        <end position="21"/>
    </location>
</feature>
<name>A0ABY6J479_9BACT</name>
<proteinExistence type="inferred from homology"/>
<evidence type="ECO:0000256" key="7">
    <source>
        <dbReference type="PROSITE-ProRule" id="PRU01360"/>
    </source>
</evidence>
<keyword evidence="11" id="KW-1185">Reference proteome</keyword>
<keyword evidence="2 7" id="KW-0813">Transport</keyword>
<keyword evidence="4 7" id="KW-0812">Transmembrane</keyword>
<dbReference type="NCBIfam" id="TIGR04056">
    <property type="entry name" value="OMP_RagA_SusC"/>
    <property type="match status" value="1"/>
</dbReference>
<reference evidence="10" key="1">
    <citation type="submission" date="2022-10" db="EMBL/GenBank/DDBJ databases">
        <title>Chitinophaga sp. nov., isolated from soil.</title>
        <authorList>
            <person name="Jeon C.O."/>
        </authorList>
    </citation>
    <scope>NUCLEOTIDE SEQUENCE</scope>
    <source>
        <strain evidence="10">R8</strain>
    </source>
</reference>
<protein>
    <submittedName>
        <fullName evidence="10">SusC/RagA family TonB-linked outer membrane protein</fullName>
    </submittedName>
</protein>
<evidence type="ECO:0000313" key="11">
    <source>
        <dbReference type="Proteomes" id="UP001162741"/>
    </source>
</evidence>
<dbReference type="Pfam" id="PF13715">
    <property type="entry name" value="CarbopepD_reg_2"/>
    <property type="match status" value="1"/>
</dbReference>
<dbReference type="EMBL" id="CP107006">
    <property type="protein sequence ID" value="UYQ94485.1"/>
    <property type="molecule type" value="Genomic_DNA"/>
</dbReference>
<evidence type="ECO:0000259" key="9">
    <source>
        <dbReference type="Pfam" id="PF07715"/>
    </source>
</evidence>
<feature type="domain" description="TonB-dependent receptor plug" evidence="9">
    <location>
        <begin position="138"/>
        <end position="269"/>
    </location>
</feature>
<keyword evidence="6 7" id="KW-0998">Cell outer membrane</keyword>
<keyword evidence="8" id="KW-0732">Signal</keyword>
<dbReference type="Gene3D" id="2.60.40.1120">
    <property type="entry name" value="Carboxypeptidase-like, regulatory domain"/>
    <property type="match status" value="1"/>
</dbReference>
<evidence type="ECO:0000313" key="10">
    <source>
        <dbReference type="EMBL" id="UYQ94485.1"/>
    </source>
</evidence>
<evidence type="ECO:0000256" key="5">
    <source>
        <dbReference type="ARBA" id="ARBA00023136"/>
    </source>
</evidence>
<gene>
    <name evidence="10" type="ORF">MKQ68_05195</name>
</gene>
<keyword evidence="3 7" id="KW-1134">Transmembrane beta strand</keyword>
<dbReference type="Gene3D" id="2.40.170.20">
    <property type="entry name" value="TonB-dependent receptor, beta-barrel domain"/>
    <property type="match status" value="1"/>
</dbReference>
<keyword evidence="5 7" id="KW-0472">Membrane</keyword>